<dbReference type="PROSITE" id="PS51191">
    <property type="entry name" value="FEMABX"/>
    <property type="match status" value="1"/>
</dbReference>
<dbReference type="AlphaFoldDB" id="A0A318RN18"/>
<dbReference type="EMBL" id="QJSP01000006">
    <property type="protein sequence ID" value="PYE17339.1"/>
    <property type="molecule type" value="Genomic_DNA"/>
</dbReference>
<keyword evidence="6" id="KW-0961">Cell wall biogenesis/degradation</keyword>
<dbReference type="GO" id="GO:0008360">
    <property type="term" value="P:regulation of cell shape"/>
    <property type="evidence" value="ECO:0007669"/>
    <property type="project" value="UniProtKB-KW"/>
</dbReference>
<dbReference type="PANTHER" id="PTHR36174:SF1">
    <property type="entry name" value="LIPID II:GLYCINE GLYCYLTRANSFERASE"/>
    <property type="match status" value="1"/>
</dbReference>
<dbReference type="Pfam" id="PF02388">
    <property type="entry name" value="FemAB"/>
    <property type="match status" value="1"/>
</dbReference>
<keyword evidence="3" id="KW-0133">Cell shape</keyword>
<dbReference type="PANTHER" id="PTHR36174">
    <property type="entry name" value="LIPID II:GLYCINE GLYCYLTRANSFERASE"/>
    <property type="match status" value="1"/>
</dbReference>
<dbReference type="InterPro" id="IPR016181">
    <property type="entry name" value="Acyl_CoA_acyltransferase"/>
</dbReference>
<protein>
    <submittedName>
        <fullName evidence="8">FemAB family protein</fullName>
    </submittedName>
</protein>
<dbReference type="GO" id="GO:0016755">
    <property type="term" value="F:aminoacyltransferase activity"/>
    <property type="evidence" value="ECO:0007669"/>
    <property type="project" value="InterPro"/>
</dbReference>
<dbReference type="RefSeq" id="WP_110469616.1">
    <property type="nucleotide sequence ID" value="NZ_QJSP01000006.1"/>
</dbReference>
<dbReference type="GO" id="GO:0009252">
    <property type="term" value="P:peptidoglycan biosynthetic process"/>
    <property type="evidence" value="ECO:0007669"/>
    <property type="project" value="UniProtKB-KW"/>
</dbReference>
<dbReference type="Gene3D" id="3.40.630.30">
    <property type="match status" value="1"/>
</dbReference>
<evidence type="ECO:0000256" key="5">
    <source>
        <dbReference type="ARBA" id="ARBA00023315"/>
    </source>
</evidence>
<evidence type="ECO:0000256" key="4">
    <source>
        <dbReference type="ARBA" id="ARBA00022984"/>
    </source>
</evidence>
<comment type="caution">
    <text evidence="8">The sequence shown here is derived from an EMBL/GenBank/DDBJ whole genome shotgun (WGS) entry which is preliminary data.</text>
</comment>
<evidence type="ECO:0000313" key="8">
    <source>
        <dbReference type="EMBL" id="PYE17339.1"/>
    </source>
</evidence>
<evidence type="ECO:0000256" key="6">
    <source>
        <dbReference type="ARBA" id="ARBA00023316"/>
    </source>
</evidence>
<dbReference type="Proteomes" id="UP000247591">
    <property type="component" value="Unassembled WGS sequence"/>
</dbReference>
<keyword evidence="2" id="KW-0808">Transferase</keyword>
<name>A0A318RN18_WILLI</name>
<evidence type="ECO:0000313" key="9">
    <source>
        <dbReference type="Proteomes" id="UP000247591"/>
    </source>
</evidence>
<keyword evidence="9" id="KW-1185">Reference proteome</keyword>
<feature type="region of interest" description="Disordered" evidence="7">
    <location>
        <begin position="1"/>
        <end position="25"/>
    </location>
</feature>
<dbReference type="InterPro" id="IPR003447">
    <property type="entry name" value="FEMABX"/>
</dbReference>
<comment type="similarity">
    <text evidence="1">Belongs to the FemABX family.</text>
</comment>
<organism evidence="8 9">
    <name type="scientific">Williamsia limnetica</name>
    <dbReference type="NCBI Taxonomy" id="882452"/>
    <lineage>
        <taxon>Bacteria</taxon>
        <taxon>Bacillati</taxon>
        <taxon>Actinomycetota</taxon>
        <taxon>Actinomycetes</taxon>
        <taxon>Mycobacteriales</taxon>
        <taxon>Nocardiaceae</taxon>
        <taxon>Williamsia</taxon>
    </lineage>
</organism>
<dbReference type="SUPFAM" id="SSF55729">
    <property type="entry name" value="Acyl-CoA N-acyltransferases (Nat)"/>
    <property type="match status" value="1"/>
</dbReference>
<dbReference type="GO" id="GO:0071555">
    <property type="term" value="P:cell wall organization"/>
    <property type="evidence" value="ECO:0007669"/>
    <property type="project" value="UniProtKB-KW"/>
</dbReference>
<evidence type="ECO:0000256" key="2">
    <source>
        <dbReference type="ARBA" id="ARBA00022679"/>
    </source>
</evidence>
<dbReference type="OrthoDB" id="9793335at2"/>
<gene>
    <name evidence="8" type="ORF">DFR67_10642</name>
</gene>
<reference evidence="8 9" key="1">
    <citation type="submission" date="2018-06" db="EMBL/GenBank/DDBJ databases">
        <title>Genomic Encyclopedia of Type Strains, Phase IV (KMG-IV): sequencing the most valuable type-strain genomes for metagenomic binning, comparative biology and taxonomic classification.</title>
        <authorList>
            <person name="Goeker M."/>
        </authorList>
    </citation>
    <scope>NUCLEOTIDE SEQUENCE [LARGE SCALE GENOMIC DNA]</scope>
    <source>
        <strain evidence="8 9">DSM 45521</strain>
    </source>
</reference>
<evidence type="ECO:0000256" key="7">
    <source>
        <dbReference type="SAM" id="MobiDB-lite"/>
    </source>
</evidence>
<evidence type="ECO:0000256" key="3">
    <source>
        <dbReference type="ARBA" id="ARBA00022960"/>
    </source>
</evidence>
<keyword evidence="5" id="KW-0012">Acyltransferase</keyword>
<evidence type="ECO:0000256" key="1">
    <source>
        <dbReference type="ARBA" id="ARBA00009943"/>
    </source>
</evidence>
<dbReference type="InterPro" id="IPR050644">
    <property type="entry name" value="PG_Glycine_Bridge_Synth"/>
</dbReference>
<keyword evidence="4" id="KW-0573">Peptidoglycan synthesis</keyword>
<accession>A0A318RN18</accession>
<proteinExistence type="inferred from homology"/>
<sequence>MTAAPEAGLVGGSSNDPTSGGAISAHSHAGQAVSVRFATDGEISRWDELILQNPDEGTVYRGRANIDAMELQGAAPVYLIVDGCAVTAFKVGVPLVGALWVLFGPPVRDVRELISSARAVAAFAARQGEITAVRVRTQLKANPDDAEMLRAEGLVRVPTWLDDSTVIVDLTGSQQDVWARFKKRARKSIRRAEREGVVVDRVAATDDNCRVLYEMLDATSGGRFKIPGLASTTAVFQRYESTGHGQLFLARHCGEVVVGAFVAMLGTTALYLGAGSVRKLPGDPTLCGLGDSRAAYALQWDIMGWAREHGCARYDLDGTPSSATIGDPAHPRHGVGQFKTAFSDEITDYLGAYQIAVHPRRAWLLRQLEICAQRIDSSPQLNRVRRRPVRPNPDHVWLHRKFTQSHRRGS</sequence>